<evidence type="ECO:0000256" key="7">
    <source>
        <dbReference type="ARBA" id="ARBA00022989"/>
    </source>
</evidence>
<dbReference type="InterPro" id="IPR050083">
    <property type="entry name" value="HtpX_protease"/>
</dbReference>
<evidence type="ECO:0000256" key="1">
    <source>
        <dbReference type="ARBA" id="ARBA00022475"/>
    </source>
</evidence>
<dbReference type="PATRIC" id="fig|272844.11.peg.869"/>
<keyword evidence="6 10" id="KW-0862">Zinc</keyword>
<evidence type="ECO:0000256" key="5">
    <source>
        <dbReference type="ARBA" id="ARBA00022801"/>
    </source>
</evidence>
<dbReference type="MEROPS" id="M48.010"/>
<keyword evidence="7 11" id="KW-1133">Transmembrane helix</keyword>
<keyword evidence="8 10" id="KW-0482">Metalloprotease</keyword>
<protein>
    <submittedName>
        <fullName evidence="14">Caax prenyl protease 1 related</fullName>
    </submittedName>
    <submittedName>
        <fullName evidence="13">Heat shock protein/ Zn-dependent protease with chaperone function, family M48</fullName>
    </submittedName>
</protein>
<feature type="transmembrane region" description="Helical" evidence="11">
    <location>
        <begin position="6"/>
        <end position="22"/>
    </location>
</feature>
<feature type="transmembrane region" description="Helical" evidence="11">
    <location>
        <begin position="235"/>
        <end position="251"/>
    </location>
</feature>
<evidence type="ECO:0000313" key="14">
    <source>
        <dbReference type="EMBL" id="CCE70225.1"/>
    </source>
</evidence>
<evidence type="ECO:0000313" key="16">
    <source>
        <dbReference type="Proteomes" id="UP000009139"/>
    </source>
</evidence>
<evidence type="ECO:0000313" key="15">
    <source>
        <dbReference type="Proteomes" id="UP000000810"/>
    </source>
</evidence>
<evidence type="ECO:0000256" key="9">
    <source>
        <dbReference type="ARBA" id="ARBA00023136"/>
    </source>
</evidence>
<reference evidence="13" key="1">
    <citation type="submission" date="1999-07" db="EMBL/GenBank/DDBJ databases">
        <authorList>
            <person name="Genoscope"/>
        </authorList>
    </citation>
    <scope>NUCLEOTIDE SEQUENCE</scope>
    <source>
        <strain evidence="13">Orsay</strain>
    </source>
</reference>
<dbReference type="Pfam" id="PF01435">
    <property type="entry name" value="Peptidase_M48"/>
    <property type="match status" value="1"/>
</dbReference>
<name>Q9V0G6_PYRAB</name>
<organism evidence="13 15">
    <name type="scientific">Pyrococcus abyssi (strain GE5 / Orsay)</name>
    <dbReference type="NCBI Taxonomy" id="272844"/>
    <lineage>
        <taxon>Archaea</taxon>
        <taxon>Methanobacteriati</taxon>
        <taxon>Methanobacteriota</taxon>
        <taxon>Thermococci</taxon>
        <taxon>Thermococcales</taxon>
        <taxon>Thermococcaceae</taxon>
        <taxon>Pyrococcus</taxon>
    </lineage>
</organism>
<dbReference type="GO" id="GO:0004222">
    <property type="term" value="F:metalloendopeptidase activity"/>
    <property type="evidence" value="ECO:0007669"/>
    <property type="project" value="InterPro"/>
</dbReference>
<keyword evidence="5 10" id="KW-0378">Hydrolase</keyword>
<feature type="transmembrane region" description="Helical" evidence="11">
    <location>
        <begin position="42"/>
        <end position="68"/>
    </location>
</feature>
<feature type="transmembrane region" description="Helical" evidence="11">
    <location>
        <begin position="104"/>
        <end position="124"/>
    </location>
</feature>
<evidence type="ECO:0000313" key="13">
    <source>
        <dbReference type="EMBL" id="CAB49737.1"/>
    </source>
</evidence>
<keyword evidence="13" id="KW-0346">Stress response</keyword>
<reference evidence="13" key="3">
    <citation type="journal article" date="2001" name="Genome Res.">
        <title>Genome evolution at the genus level: comparison of three complete genomes of hyperthermophilic archaea.</title>
        <authorList>
            <person name="Lecompte O."/>
            <person name="Ripp R."/>
            <person name="Puzos-Barbe V."/>
            <person name="Duprat S."/>
            <person name="Heilig R."/>
            <person name="Dietrich J."/>
            <person name="Thierry J.C."/>
            <person name="Poch O."/>
        </authorList>
    </citation>
    <scope>NUCLEOTIDE SEQUENCE</scope>
    <source>
        <strain evidence="13">Orsay</strain>
    </source>
</reference>
<reference evidence="13 15" key="4">
    <citation type="journal article" date="2003" name="Mol. Microbiol.">
        <title>An integrated analysis of the genome of the hyperthermophilic archaeon Pyrococcus abyssi.</title>
        <authorList>
            <person name="Cohen G."/>
            <person name="Barbe V."/>
            <person name="Flament D."/>
            <person name="Galperin M."/>
            <person name="Heilig R."/>
            <person name="Ripp R."/>
            <person name="Lecompte O."/>
            <person name="Prieur D."/>
            <person name="Poch O."/>
            <person name="Quellerou J."/>
            <person name="Thierry J.C."/>
            <person name="Van der Oost J."/>
            <person name="Weissenbach J."/>
            <person name="Zivanovic Y."/>
            <person name="Forterre P."/>
        </authorList>
    </citation>
    <scope>NUCLEOTIDE SEQUENCE [LARGE SCALE GENOMIC DNA]</scope>
    <source>
        <strain evidence="15">GE5 / Orsay</strain>
        <strain evidence="13">Orsay</strain>
    </source>
</reference>
<evidence type="ECO:0000256" key="3">
    <source>
        <dbReference type="ARBA" id="ARBA00022692"/>
    </source>
</evidence>
<dbReference type="Proteomes" id="UP000009139">
    <property type="component" value="Chromosome"/>
</dbReference>
<evidence type="ECO:0000256" key="6">
    <source>
        <dbReference type="ARBA" id="ARBA00022833"/>
    </source>
</evidence>
<dbReference type="EMBL" id="AJ248285">
    <property type="protein sequence ID" value="CAB49737.1"/>
    <property type="molecule type" value="Genomic_DNA"/>
</dbReference>
<proteinExistence type="inferred from homology"/>
<keyword evidence="2 10" id="KW-0645">Protease</keyword>
<dbReference type="Gene3D" id="3.30.2010.10">
    <property type="entry name" value="Metalloproteases ('zincins'), catalytic domain"/>
    <property type="match status" value="1"/>
</dbReference>
<gene>
    <name evidence="13" type="ordered locus">PAB0555</name>
</gene>
<dbReference type="PANTHER" id="PTHR43221:SF2">
    <property type="entry name" value="PROTEASE HTPX HOMOLOG"/>
    <property type="match status" value="1"/>
</dbReference>
<dbReference type="AlphaFoldDB" id="Q9V0G6"/>
<keyword evidence="9 11" id="KW-0472">Membrane</keyword>
<evidence type="ECO:0000256" key="2">
    <source>
        <dbReference type="ARBA" id="ARBA00022670"/>
    </source>
</evidence>
<dbReference type="InterPro" id="IPR001915">
    <property type="entry name" value="Peptidase_M48"/>
</dbReference>
<dbReference type="eggNOG" id="arCOG01334">
    <property type="taxonomic scope" value="Archaea"/>
</dbReference>
<dbReference type="EMBL" id="HE613800">
    <property type="protein sequence ID" value="CCE70225.1"/>
    <property type="molecule type" value="Genomic_DNA"/>
</dbReference>
<evidence type="ECO:0000256" key="4">
    <source>
        <dbReference type="ARBA" id="ARBA00022723"/>
    </source>
</evidence>
<dbReference type="HOGENOM" id="CLU_770785_0_0_2"/>
<keyword evidence="1" id="KW-1003">Cell membrane</keyword>
<accession>Q9V0G6</accession>
<feature type="transmembrane region" description="Helical" evidence="11">
    <location>
        <begin position="74"/>
        <end position="92"/>
    </location>
</feature>
<dbReference type="GO" id="GO:0006508">
    <property type="term" value="P:proteolysis"/>
    <property type="evidence" value="ECO:0007669"/>
    <property type="project" value="UniProtKB-KW"/>
</dbReference>
<comment type="cofactor">
    <cofactor evidence="10">
        <name>Zn(2+)</name>
        <dbReference type="ChEBI" id="CHEBI:29105"/>
    </cofactor>
    <text evidence="10">Binds 1 zinc ion per subunit.</text>
</comment>
<sequence length="338" mass="38791">MLWEMLILFGMILPVLFVWHRIKELRGYEKEGRMIKFEKVLFEALIISLVFFSLAGILGFFDFAMSFIEPLDKIIVILPVLVPLVVSTLLITRELGEKIRRGDYIVLAVFIVFIFLLVSLFSIIPMPYVPIVYLLMFLSFAELFSRIVRRFFHGTPMSGELRAKVEELCRRANVNVEEVYIIDEERIGAFVTGMKGKTIFITKGAIEKLNEMELLAVIAHELGHVKRRHALKRELALVFGLSLPIIGYYMGGDIPLFLSFVMSIALVFYSTFQLAKKFEIDADRFAASLVGPINVIKALEKVYKKEGLPKRTPRWYNIIHSHPSLEERVRALEAAFPP</sequence>
<dbReference type="Proteomes" id="UP000000810">
    <property type="component" value="Chromosome"/>
</dbReference>
<evidence type="ECO:0000256" key="11">
    <source>
        <dbReference type="SAM" id="Phobius"/>
    </source>
</evidence>
<dbReference type="RefSeq" id="WP_010867945.1">
    <property type="nucleotide sequence ID" value="NC_000868.1"/>
</dbReference>
<feature type="transmembrane region" description="Helical" evidence="11">
    <location>
        <begin position="130"/>
        <end position="148"/>
    </location>
</feature>
<keyword evidence="3 11" id="KW-0812">Transmembrane</keyword>
<keyword evidence="4" id="KW-0479">Metal-binding</keyword>
<feature type="transmembrane region" description="Helical" evidence="11">
    <location>
        <begin position="257"/>
        <end position="275"/>
    </location>
</feature>
<evidence type="ECO:0000256" key="8">
    <source>
        <dbReference type="ARBA" id="ARBA00023049"/>
    </source>
</evidence>
<evidence type="ECO:0000256" key="10">
    <source>
        <dbReference type="RuleBase" id="RU003983"/>
    </source>
</evidence>
<dbReference type="GO" id="GO:0046872">
    <property type="term" value="F:metal ion binding"/>
    <property type="evidence" value="ECO:0007669"/>
    <property type="project" value="UniProtKB-KW"/>
</dbReference>
<feature type="domain" description="Peptidase M48" evidence="12">
    <location>
        <begin position="159"/>
        <end position="334"/>
    </location>
</feature>
<dbReference type="STRING" id="272844.PAB0555"/>
<dbReference type="PIR" id="H75127">
    <property type="entry name" value="H75127"/>
</dbReference>
<dbReference type="KEGG" id="pab:PAB0555"/>
<keyword evidence="15" id="KW-1185">Reference proteome</keyword>
<comment type="similarity">
    <text evidence="10">Belongs to the peptidase M48 family.</text>
</comment>
<reference evidence="13" key="2">
    <citation type="journal article" date="2000" name="J. Mol. Biol.">
        <title>Archaeal homologs of eukaryotic methylation guide small nucleolar RNAs: lessons from the Pyrococcus genomes.</title>
        <authorList>
            <person name="Gaspin C."/>
            <person name="Cavaille J."/>
            <person name="Erauso G."/>
        </authorList>
    </citation>
    <scope>NUCLEOTIDE SEQUENCE</scope>
    <source>
        <strain evidence="13">Orsay</strain>
    </source>
</reference>
<reference evidence="14 16" key="5">
    <citation type="journal article" date="2012" name="Curr. Microbiol.">
        <title>Re-annotation of two hyperthermophilic archaea Pyrococcus abyssi GE5 and Pyrococcus furiosus DSM 3638.</title>
        <authorList>
            <person name="Gao J."/>
            <person name="Wang J."/>
        </authorList>
    </citation>
    <scope>GENOME REANNOTATION</scope>
    <source>
        <strain evidence="14">GE5</strain>
        <strain evidence="16">GE5 / Orsay</strain>
    </source>
</reference>
<dbReference type="PANTHER" id="PTHR43221">
    <property type="entry name" value="PROTEASE HTPX"/>
    <property type="match status" value="1"/>
</dbReference>
<evidence type="ECO:0000259" key="12">
    <source>
        <dbReference type="Pfam" id="PF01435"/>
    </source>
</evidence>